<keyword evidence="3" id="KW-1185">Reference proteome</keyword>
<feature type="compositionally biased region" description="Basic and acidic residues" evidence="1">
    <location>
        <begin position="1"/>
        <end position="32"/>
    </location>
</feature>
<feature type="region of interest" description="Disordered" evidence="1">
    <location>
        <begin position="154"/>
        <end position="174"/>
    </location>
</feature>
<proteinExistence type="predicted"/>
<evidence type="ECO:0000256" key="1">
    <source>
        <dbReference type="SAM" id="MobiDB-lite"/>
    </source>
</evidence>
<feature type="compositionally biased region" description="Basic and acidic residues" evidence="1">
    <location>
        <begin position="158"/>
        <end position="168"/>
    </location>
</feature>
<comment type="caution">
    <text evidence="2">The sequence shown here is derived from an EMBL/GenBank/DDBJ whole genome shotgun (WGS) entry which is preliminary data.</text>
</comment>
<dbReference type="EMBL" id="BJMM01000003">
    <property type="protein sequence ID" value="GEB48488.1"/>
    <property type="molecule type" value="Genomic_DNA"/>
</dbReference>
<evidence type="ECO:0000313" key="2">
    <source>
        <dbReference type="EMBL" id="GEB48488.1"/>
    </source>
</evidence>
<feature type="region of interest" description="Disordered" evidence="1">
    <location>
        <begin position="1"/>
        <end position="101"/>
    </location>
</feature>
<feature type="compositionally biased region" description="Basic and acidic residues" evidence="1">
    <location>
        <begin position="64"/>
        <end position="73"/>
    </location>
</feature>
<protein>
    <submittedName>
        <fullName evidence="2">Uncharacterized protein</fullName>
    </submittedName>
</protein>
<sequence length="174" mass="19401">MVRKKMEGDEDQRRAAALEAEREGERPSERGETTGASKQRHHVSHRSTLTHEDKTAPIHRGKQQQHETERVNEAHSQTTGHPPQEAPPSEPSFTGRGDPGYTAQHERVFEAVAVCEQRHPGEPASLDEVAATAGVPADETRALLHDLVSRRRLLTATGDERAPDDPHYQVKHRL</sequence>
<gene>
    <name evidence="2" type="ORF">SCA03_10390</name>
</gene>
<name>A0A4Y3QVP0_STRCI</name>
<accession>A0A4Y3QVP0</accession>
<dbReference type="Proteomes" id="UP000319210">
    <property type="component" value="Unassembled WGS sequence"/>
</dbReference>
<evidence type="ECO:0000313" key="3">
    <source>
        <dbReference type="Proteomes" id="UP000319210"/>
    </source>
</evidence>
<reference evidence="2 3" key="1">
    <citation type="submission" date="2019-06" db="EMBL/GenBank/DDBJ databases">
        <title>Whole genome shotgun sequence of Streptomyces cacaoi subsp. cacaoi NBRC 12748.</title>
        <authorList>
            <person name="Hosoyama A."/>
            <person name="Uohara A."/>
            <person name="Ohji S."/>
            <person name="Ichikawa N."/>
        </authorList>
    </citation>
    <scope>NUCLEOTIDE SEQUENCE [LARGE SCALE GENOMIC DNA]</scope>
    <source>
        <strain evidence="2 3">NBRC 12748</strain>
    </source>
</reference>
<dbReference type="RefSeq" id="WP_051845928.1">
    <property type="nucleotide sequence ID" value="NZ_BJMM01000003.1"/>
</dbReference>
<dbReference type="AlphaFoldDB" id="A0A4Y3QVP0"/>
<organism evidence="2 3">
    <name type="scientific">Streptomyces cacaoi</name>
    <dbReference type="NCBI Taxonomy" id="1898"/>
    <lineage>
        <taxon>Bacteria</taxon>
        <taxon>Bacillati</taxon>
        <taxon>Actinomycetota</taxon>
        <taxon>Actinomycetes</taxon>
        <taxon>Kitasatosporales</taxon>
        <taxon>Streptomycetaceae</taxon>
        <taxon>Streptomyces</taxon>
    </lineage>
</organism>